<evidence type="ECO:0000313" key="2">
    <source>
        <dbReference type="Proteomes" id="UP000503447"/>
    </source>
</evidence>
<name>A0A6M5YNB3_9BACT</name>
<dbReference type="InterPro" id="IPR032675">
    <property type="entry name" value="LRR_dom_sf"/>
</dbReference>
<gene>
    <name evidence="1" type="ORF">FTUN_3149</name>
</gene>
<sequence length="192" mass="20892">MPDPPSEWPWSAALVLPNFERGFVTRLRIIAGALGNMVPVRRLIAGEPVSDVLFEIGETSPARAAEARRLLPFPHPVSVKLVRQQGTVGQQDAFVAALLSSPLMASASALALDALNHTYHRSALVAWLTRSPFLPNVRSLSLRQNAFTCLEAHVLARSARLRNVRQLDVTDNRIEGPGAAALFDRFGDGLVI</sequence>
<dbReference type="Gene3D" id="3.80.10.10">
    <property type="entry name" value="Ribonuclease Inhibitor"/>
    <property type="match status" value="1"/>
</dbReference>
<proteinExistence type="predicted"/>
<protein>
    <submittedName>
        <fullName evidence="1">Uncharacterized protein</fullName>
    </submittedName>
</protein>
<keyword evidence="2" id="KW-1185">Reference proteome</keyword>
<dbReference type="RefSeq" id="WP_171471354.1">
    <property type="nucleotide sequence ID" value="NZ_CP053452.2"/>
</dbReference>
<organism evidence="1 2">
    <name type="scientific">Frigoriglobus tundricola</name>
    <dbReference type="NCBI Taxonomy" id="2774151"/>
    <lineage>
        <taxon>Bacteria</taxon>
        <taxon>Pseudomonadati</taxon>
        <taxon>Planctomycetota</taxon>
        <taxon>Planctomycetia</taxon>
        <taxon>Gemmatales</taxon>
        <taxon>Gemmataceae</taxon>
        <taxon>Frigoriglobus</taxon>
    </lineage>
</organism>
<reference evidence="2" key="1">
    <citation type="submission" date="2020-05" db="EMBL/GenBank/DDBJ databases">
        <title>Frigoriglobus tundricola gen. nov., sp. nov., a psychrotolerant cellulolytic planctomycete of the family Gemmataceae with two divergent copies of 16S rRNA gene.</title>
        <authorList>
            <person name="Kulichevskaya I.S."/>
            <person name="Ivanova A.A."/>
            <person name="Naumoff D.G."/>
            <person name="Beletsky A.V."/>
            <person name="Rijpstra W.I.C."/>
            <person name="Sinninghe Damste J.S."/>
            <person name="Mardanov A.V."/>
            <person name="Ravin N.V."/>
            <person name="Dedysh S.N."/>
        </authorList>
    </citation>
    <scope>NUCLEOTIDE SEQUENCE [LARGE SCALE GENOMIC DNA]</scope>
    <source>
        <strain evidence="2">PL17</strain>
    </source>
</reference>
<dbReference type="EMBL" id="CP053452">
    <property type="protein sequence ID" value="QJW95599.1"/>
    <property type="molecule type" value="Genomic_DNA"/>
</dbReference>
<dbReference type="SUPFAM" id="SSF52047">
    <property type="entry name" value="RNI-like"/>
    <property type="match status" value="1"/>
</dbReference>
<dbReference type="KEGG" id="ftj:FTUN_3149"/>
<dbReference type="Proteomes" id="UP000503447">
    <property type="component" value="Chromosome"/>
</dbReference>
<accession>A0A6M5YNB3</accession>
<dbReference type="AlphaFoldDB" id="A0A6M5YNB3"/>
<evidence type="ECO:0000313" key="1">
    <source>
        <dbReference type="EMBL" id="QJW95599.1"/>
    </source>
</evidence>